<dbReference type="InterPro" id="IPR043129">
    <property type="entry name" value="ATPase_NBD"/>
</dbReference>
<keyword evidence="3" id="KW-0143">Chaperone</keyword>
<gene>
    <name evidence="6" type="ORF">CDG81_01155</name>
</gene>
<evidence type="ECO:0000256" key="5">
    <source>
        <dbReference type="SAM" id="Phobius"/>
    </source>
</evidence>
<keyword evidence="5" id="KW-1133">Transmembrane helix</keyword>
<organism evidence="6 7">
    <name type="scientific">Actinopolyspora erythraea</name>
    <dbReference type="NCBI Taxonomy" id="414996"/>
    <lineage>
        <taxon>Bacteria</taxon>
        <taxon>Bacillati</taxon>
        <taxon>Actinomycetota</taxon>
        <taxon>Actinomycetes</taxon>
        <taxon>Actinopolysporales</taxon>
        <taxon>Actinopolysporaceae</taxon>
        <taxon>Actinopolyspora</taxon>
    </lineage>
</organism>
<dbReference type="Pfam" id="PF00012">
    <property type="entry name" value="HSP70"/>
    <property type="match status" value="1"/>
</dbReference>
<dbReference type="InterPro" id="IPR013126">
    <property type="entry name" value="Hsp_70_fam"/>
</dbReference>
<evidence type="ECO:0000256" key="4">
    <source>
        <dbReference type="SAM" id="MobiDB-lite"/>
    </source>
</evidence>
<feature type="transmembrane region" description="Helical" evidence="5">
    <location>
        <begin position="429"/>
        <end position="449"/>
    </location>
</feature>
<accession>A0A223RY94</accession>
<proteinExistence type="predicted"/>
<keyword evidence="2" id="KW-0067">ATP-binding</keyword>
<dbReference type="SUPFAM" id="SSF53067">
    <property type="entry name" value="Actin-like ATPase domain"/>
    <property type="match status" value="2"/>
</dbReference>
<name>A0A223RY94_9ACTN</name>
<dbReference type="AlphaFoldDB" id="A0A223RY94"/>
<evidence type="ECO:0000313" key="6">
    <source>
        <dbReference type="EMBL" id="ASU80729.1"/>
    </source>
</evidence>
<keyword evidence="5" id="KW-0472">Membrane</keyword>
<keyword evidence="1" id="KW-0547">Nucleotide-binding</keyword>
<evidence type="ECO:0000313" key="7">
    <source>
        <dbReference type="Proteomes" id="UP000215043"/>
    </source>
</evidence>
<evidence type="ECO:0000256" key="2">
    <source>
        <dbReference type="ARBA" id="ARBA00022840"/>
    </source>
</evidence>
<sequence>MGSARAEVPTALGRLPDGTRLAGEVAASRAAEYHEWVCTDFVTEVGTETPLLLGGELVHPHRLAASMVEWVADQVANRHGHPAEHIAVSHGACWGTHRTHLLHRALAELGLTDVTLLPEPLAVATDYVSRQPVSPGGSIAVGNVGGSGADATVLRRGELQRGEGDVRGPGAELEFRGVTVSGPRPAGRELDDLVLEQLRAELGGPLAELDPFDARHRAAAAHLRAECTRLREELSTRDSAAANVVLPSFSGEVPLARLRYEELARPHLELLPEKLAQAVQSASLVPDDLEAVVLAGGPARTPLLRRLVQERLREQSPAAEGTGVAVRVDGFPELVAARGAACCAADVLSAATDRAAARAETSVLMRVEDSVPEAEHVQHYDYDPMTEQAVEDSVGTADRSARPPRPPVEVEPMHIEPPPKRKAVKIVKLSLAAILIIFGLVMTFVQGFGGQQAEQPGVLRQVGN</sequence>
<dbReference type="Gene3D" id="3.30.420.40">
    <property type="match status" value="2"/>
</dbReference>
<dbReference type="GO" id="GO:0140662">
    <property type="term" value="F:ATP-dependent protein folding chaperone"/>
    <property type="evidence" value="ECO:0007669"/>
    <property type="project" value="InterPro"/>
</dbReference>
<dbReference type="Gene3D" id="3.90.640.10">
    <property type="entry name" value="Actin, Chain A, domain 4"/>
    <property type="match status" value="1"/>
</dbReference>
<reference evidence="6 7" key="1">
    <citation type="submission" date="2017-08" db="EMBL/GenBank/DDBJ databases">
        <title>The complete genome sequence of moderately halophilic actinomycete Actinopolyspora erythraea YIM 90600, the producer of novel erythromycin, novel actinopolysporins A-C and tubercidin.</title>
        <authorList>
            <person name="Yin M."/>
            <person name="Tang S."/>
        </authorList>
    </citation>
    <scope>NUCLEOTIDE SEQUENCE [LARGE SCALE GENOMIC DNA]</scope>
    <source>
        <strain evidence="6 7">YIM 90600</strain>
    </source>
</reference>
<dbReference type="Proteomes" id="UP000215043">
    <property type="component" value="Chromosome"/>
</dbReference>
<evidence type="ECO:0000256" key="3">
    <source>
        <dbReference type="ARBA" id="ARBA00023186"/>
    </source>
</evidence>
<evidence type="ECO:0000256" key="1">
    <source>
        <dbReference type="ARBA" id="ARBA00022741"/>
    </source>
</evidence>
<dbReference type="PANTHER" id="PTHR42749:SF1">
    <property type="entry name" value="CELL SHAPE-DETERMINING PROTEIN MREB"/>
    <property type="match status" value="1"/>
</dbReference>
<dbReference type="PANTHER" id="PTHR42749">
    <property type="entry name" value="CELL SHAPE-DETERMINING PROTEIN MREB"/>
    <property type="match status" value="1"/>
</dbReference>
<feature type="region of interest" description="Disordered" evidence="4">
    <location>
        <begin position="391"/>
        <end position="415"/>
    </location>
</feature>
<protein>
    <recommendedName>
        <fullName evidence="8">Hsp70 family protein</fullName>
    </recommendedName>
</protein>
<dbReference type="GO" id="GO:0005524">
    <property type="term" value="F:ATP binding"/>
    <property type="evidence" value="ECO:0007669"/>
    <property type="project" value="UniProtKB-KW"/>
</dbReference>
<keyword evidence="5" id="KW-0812">Transmembrane</keyword>
<dbReference type="EMBL" id="CP022752">
    <property type="protein sequence ID" value="ASU80729.1"/>
    <property type="molecule type" value="Genomic_DNA"/>
</dbReference>
<evidence type="ECO:0008006" key="8">
    <source>
        <dbReference type="Google" id="ProtNLM"/>
    </source>
</evidence>
<dbReference type="KEGG" id="aey:CDG81_01155"/>